<proteinExistence type="predicted"/>
<reference evidence="2" key="1">
    <citation type="journal article" date="2019" name="Int. J. Syst. Evol. Microbiol.">
        <title>The Global Catalogue of Microorganisms (GCM) 10K type strain sequencing project: providing services to taxonomists for standard genome sequencing and annotation.</title>
        <authorList>
            <consortium name="The Broad Institute Genomics Platform"/>
            <consortium name="The Broad Institute Genome Sequencing Center for Infectious Disease"/>
            <person name="Wu L."/>
            <person name="Ma J."/>
        </authorList>
    </citation>
    <scope>NUCLEOTIDE SEQUENCE [LARGE SCALE GENOMIC DNA]</scope>
    <source>
        <strain evidence="2">CGMCC 1.18575</strain>
    </source>
</reference>
<gene>
    <name evidence="1" type="ORF">ACFPOF_25200</name>
</gene>
<dbReference type="Gene3D" id="3.30.470.20">
    <property type="entry name" value="ATP-grasp fold, B domain"/>
    <property type="match status" value="1"/>
</dbReference>
<comment type="caution">
    <text evidence="1">The sequence shown here is derived from an EMBL/GenBank/DDBJ whole genome shotgun (WGS) entry which is preliminary data.</text>
</comment>
<keyword evidence="2" id="KW-1185">Reference proteome</keyword>
<dbReference type="EMBL" id="JBHSMI010000052">
    <property type="protein sequence ID" value="MFC5406052.1"/>
    <property type="molecule type" value="Genomic_DNA"/>
</dbReference>
<dbReference type="RefSeq" id="WP_378138541.1">
    <property type="nucleotide sequence ID" value="NZ_JBHSMI010000052.1"/>
</dbReference>
<name>A0ABW0I0N5_9BACL</name>
<evidence type="ECO:0000313" key="2">
    <source>
        <dbReference type="Proteomes" id="UP001596113"/>
    </source>
</evidence>
<dbReference type="Proteomes" id="UP001596113">
    <property type="component" value="Unassembled WGS sequence"/>
</dbReference>
<dbReference type="InterPro" id="IPR026838">
    <property type="entry name" value="YheC/D"/>
</dbReference>
<evidence type="ECO:0000313" key="1">
    <source>
        <dbReference type="EMBL" id="MFC5406052.1"/>
    </source>
</evidence>
<protein>
    <submittedName>
        <fullName evidence="1">YheC/YheD family protein</fullName>
    </submittedName>
</protein>
<dbReference type="SUPFAM" id="SSF56059">
    <property type="entry name" value="Glutathione synthetase ATP-binding domain-like"/>
    <property type="match status" value="1"/>
</dbReference>
<dbReference type="Pfam" id="PF14398">
    <property type="entry name" value="ATPgrasp_YheCD"/>
    <property type="match status" value="1"/>
</dbReference>
<organism evidence="1 2">
    <name type="scientific">Cohnella soli</name>
    <dbReference type="NCBI Taxonomy" id="425005"/>
    <lineage>
        <taxon>Bacteria</taxon>
        <taxon>Bacillati</taxon>
        <taxon>Bacillota</taxon>
        <taxon>Bacilli</taxon>
        <taxon>Bacillales</taxon>
        <taxon>Paenibacillaceae</taxon>
        <taxon>Cohnella</taxon>
    </lineage>
</organism>
<accession>A0ABW0I0N5</accession>
<sequence>MSKWLKTKAVLHDPHVRKHVPETRRMTAQSLRLMLDRYAMVYIKPDAGSYGKGVMRVEKNGGKYSYQTEEKKRIFDSFSLLYRSILLHKRNRPYLVQKGIHLLKYKGRRFDIRVMVQRNFQKKWEMTGMIGRVAHPKRIVTNYHSGGKPMEIRTLLTPLTSGATRTRIINNIAATGYAAAIALSRKYPKLVAVGADIGLDTDFRPWIIELNTSPDPYIFRHLPNKNVVRKILRYTRSN</sequence>